<dbReference type="Proteomes" id="UP001249851">
    <property type="component" value="Unassembled WGS sequence"/>
</dbReference>
<keyword evidence="5 7" id="KW-1133">Transmembrane helix</keyword>
<sequence>MAYQTFQQEYWQMPVVTRMYTTACVVTTLSVQLELITPFQLYFNPELIFKRYQVIALFVNLVFLGQAFTIMLVYIWSRRNRYVRMNFFGLLTFKAPLLPWVLFGFSLVLGNSVTVDLIGITVGHAYYFLEDVFPQQHGGFRTLKTPGFLKALFDGPLEDPNYQPLPEEDRPGGFHWGEGQRVGAEQDQEN</sequence>
<evidence type="ECO:0000256" key="7">
    <source>
        <dbReference type="RuleBase" id="RU363059"/>
    </source>
</evidence>
<comment type="similarity">
    <text evidence="2 7">Belongs to the derlin family.</text>
</comment>
<feature type="region of interest" description="Disordered" evidence="8">
    <location>
        <begin position="159"/>
        <end position="190"/>
    </location>
</feature>
<dbReference type="PANTHER" id="PTHR11009">
    <property type="entry name" value="DER1-LIKE PROTEIN, DERLIN"/>
    <property type="match status" value="1"/>
</dbReference>
<evidence type="ECO:0000313" key="9">
    <source>
        <dbReference type="EMBL" id="KAK2574101.1"/>
    </source>
</evidence>
<evidence type="ECO:0000256" key="6">
    <source>
        <dbReference type="ARBA" id="ARBA00023136"/>
    </source>
</evidence>
<comment type="function">
    <text evidence="7">May be involved in the degradation of misfolded endoplasmic reticulum (ER) luminal proteins.</text>
</comment>
<name>A0AAD9R788_ACRCE</name>
<keyword evidence="10" id="KW-1185">Reference proteome</keyword>
<gene>
    <name evidence="9" type="ORF">P5673_000230</name>
</gene>
<accession>A0AAD9R788</accession>
<keyword evidence="6 7" id="KW-0472">Membrane</keyword>
<comment type="subcellular location">
    <subcellularLocation>
        <location evidence="1 7">Endoplasmic reticulum membrane</location>
        <topology evidence="1 7">Multi-pass membrane protein</topology>
    </subcellularLocation>
</comment>
<evidence type="ECO:0000256" key="1">
    <source>
        <dbReference type="ARBA" id="ARBA00004477"/>
    </source>
</evidence>
<reference evidence="9" key="1">
    <citation type="journal article" date="2023" name="G3 (Bethesda)">
        <title>Whole genome assembly and annotation of the endangered Caribbean coral Acropora cervicornis.</title>
        <authorList>
            <person name="Selwyn J.D."/>
            <person name="Vollmer S.V."/>
        </authorList>
    </citation>
    <scope>NUCLEOTIDE SEQUENCE</scope>
    <source>
        <strain evidence="9">K2</strain>
    </source>
</reference>
<dbReference type="GO" id="GO:0006950">
    <property type="term" value="P:response to stress"/>
    <property type="evidence" value="ECO:0007669"/>
    <property type="project" value="UniProtKB-ARBA"/>
</dbReference>
<evidence type="ECO:0000256" key="5">
    <source>
        <dbReference type="ARBA" id="ARBA00022989"/>
    </source>
</evidence>
<dbReference type="AlphaFoldDB" id="A0AAD9R788"/>
<dbReference type="Pfam" id="PF04511">
    <property type="entry name" value="DER1"/>
    <property type="match status" value="1"/>
</dbReference>
<dbReference type="GO" id="GO:0005789">
    <property type="term" value="C:endoplasmic reticulum membrane"/>
    <property type="evidence" value="ECO:0007669"/>
    <property type="project" value="UniProtKB-SubCell"/>
</dbReference>
<feature type="transmembrane region" description="Helical" evidence="7">
    <location>
        <begin position="97"/>
        <end position="118"/>
    </location>
</feature>
<evidence type="ECO:0000313" key="10">
    <source>
        <dbReference type="Proteomes" id="UP001249851"/>
    </source>
</evidence>
<evidence type="ECO:0000256" key="3">
    <source>
        <dbReference type="ARBA" id="ARBA00022692"/>
    </source>
</evidence>
<dbReference type="EMBL" id="JARQWQ010000001">
    <property type="protein sequence ID" value="KAK2574101.1"/>
    <property type="molecule type" value="Genomic_DNA"/>
</dbReference>
<evidence type="ECO:0000256" key="8">
    <source>
        <dbReference type="SAM" id="MobiDB-lite"/>
    </source>
</evidence>
<evidence type="ECO:0000256" key="2">
    <source>
        <dbReference type="ARBA" id="ARBA00008917"/>
    </source>
</evidence>
<evidence type="ECO:0000256" key="4">
    <source>
        <dbReference type="ARBA" id="ARBA00022824"/>
    </source>
</evidence>
<feature type="transmembrane region" description="Helical" evidence="7">
    <location>
        <begin position="20"/>
        <end position="43"/>
    </location>
</feature>
<comment type="caution">
    <text evidence="9">The sequence shown here is derived from an EMBL/GenBank/DDBJ whole genome shotgun (WGS) entry which is preliminary data.</text>
</comment>
<keyword evidence="4 7" id="KW-0256">Endoplasmic reticulum</keyword>
<protein>
    <recommendedName>
        <fullName evidence="7">Derlin</fullName>
    </recommendedName>
</protein>
<reference evidence="9" key="2">
    <citation type="journal article" date="2023" name="Science">
        <title>Genomic signatures of disease resistance in endangered staghorn corals.</title>
        <authorList>
            <person name="Vollmer S.V."/>
            <person name="Selwyn J.D."/>
            <person name="Despard B.A."/>
            <person name="Roesel C.L."/>
        </authorList>
    </citation>
    <scope>NUCLEOTIDE SEQUENCE</scope>
    <source>
        <strain evidence="9">K2</strain>
    </source>
</reference>
<comment type="caution">
    <text evidence="7">Lacks conserved residue(s) required for the propagation of feature annotation.</text>
</comment>
<feature type="transmembrane region" description="Helical" evidence="7">
    <location>
        <begin position="55"/>
        <end position="77"/>
    </location>
</feature>
<proteinExistence type="inferred from homology"/>
<organism evidence="9 10">
    <name type="scientific">Acropora cervicornis</name>
    <name type="common">Staghorn coral</name>
    <dbReference type="NCBI Taxonomy" id="6130"/>
    <lineage>
        <taxon>Eukaryota</taxon>
        <taxon>Metazoa</taxon>
        <taxon>Cnidaria</taxon>
        <taxon>Anthozoa</taxon>
        <taxon>Hexacorallia</taxon>
        <taxon>Scleractinia</taxon>
        <taxon>Astrocoeniina</taxon>
        <taxon>Acroporidae</taxon>
        <taxon>Acropora</taxon>
    </lineage>
</organism>
<keyword evidence="3 7" id="KW-0812">Transmembrane</keyword>
<dbReference type="InterPro" id="IPR007599">
    <property type="entry name" value="DER1"/>
</dbReference>